<dbReference type="GO" id="GO:0000976">
    <property type="term" value="F:transcription cis-regulatory region binding"/>
    <property type="evidence" value="ECO:0007669"/>
    <property type="project" value="TreeGrafter"/>
</dbReference>
<keyword evidence="2" id="KW-0805">Transcription regulation</keyword>
<dbReference type="PANTHER" id="PTHR30055:SF226">
    <property type="entry name" value="HTH-TYPE TRANSCRIPTIONAL REGULATOR PKSA"/>
    <property type="match status" value="1"/>
</dbReference>
<evidence type="ECO:0000256" key="3">
    <source>
        <dbReference type="ARBA" id="ARBA00023125"/>
    </source>
</evidence>
<reference evidence="7 8" key="1">
    <citation type="submission" date="2019-03" db="EMBL/GenBank/DDBJ databases">
        <title>Sequencing the genomes of 1000 actinobacteria strains.</title>
        <authorList>
            <person name="Klenk H.-P."/>
        </authorList>
    </citation>
    <scope>NUCLEOTIDE SEQUENCE [LARGE SCALE GENOMIC DNA]</scope>
    <source>
        <strain evidence="7 8">DSM 44969</strain>
    </source>
</reference>
<evidence type="ECO:0000256" key="5">
    <source>
        <dbReference type="PROSITE-ProRule" id="PRU00335"/>
    </source>
</evidence>
<keyword evidence="3 5" id="KW-0238">DNA-binding</keyword>
<dbReference type="EMBL" id="SMFZ01000001">
    <property type="protein sequence ID" value="TCK27339.1"/>
    <property type="molecule type" value="Genomic_DNA"/>
</dbReference>
<dbReference type="PANTHER" id="PTHR30055">
    <property type="entry name" value="HTH-TYPE TRANSCRIPTIONAL REGULATOR RUTR"/>
    <property type="match status" value="1"/>
</dbReference>
<comment type="caution">
    <text evidence="7">The sequence shown here is derived from an EMBL/GenBank/DDBJ whole genome shotgun (WGS) entry which is preliminary data.</text>
</comment>
<dbReference type="SUPFAM" id="SSF48498">
    <property type="entry name" value="Tetracyclin repressor-like, C-terminal domain"/>
    <property type="match status" value="1"/>
</dbReference>
<keyword evidence="4" id="KW-0804">Transcription</keyword>
<evidence type="ECO:0000313" key="7">
    <source>
        <dbReference type="EMBL" id="TCK27339.1"/>
    </source>
</evidence>
<evidence type="ECO:0000256" key="2">
    <source>
        <dbReference type="ARBA" id="ARBA00023015"/>
    </source>
</evidence>
<dbReference type="Proteomes" id="UP000295560">
    <property type="component" value="Unassembled WGS sequence"/>
</dbReference>
<evidence type="ECO:0000256" key="1">
    <source>
        <dbReference type="ARBA" id="ARBA00022491"/>
    </source>
</evidence>
<feature type="DNA-binding region" description="H-T-H motif" evidence="5">
    <location>
        <begin position="31"/>
        <end position="50"/>
    </location>
</feature>
<evidence type="ECO:0000256" key="4">
    <source>
        <dbReference type="ARBA" id="ARBA00023163"/>
    </source>
</evidence>
<dbReference type="InterPro" id="IPR036271">
    <property type="entry name" value="Tet_transcr_reg_TetR-rel_C_sf"/>
</dbReference>
<gene>
    <name evidence="7" type="ORF">EV378_3210</name>
</gene>
<proteinExistence type="predicted"/>
<dbReference type="InterPro" id="IPR001647">
    <property type="entry name" value="HTH_TetR"/>
</dbReference>
<keyword evidence="1" id="KW-0678">Repressor</keyword>
<accession>A0A4R1I469</accession>
<dbReference type="AlphaFoldDB" id="A0A4R1I469"/>
<dbReference type="Gene3D" id="1.10.357.10">
    <property type="entry name" value="Tetracycline Repressor, domain 2"/>
    <property type="match status" value="1"/>
</dbReference>
<dbReference type="InterPro" id="IPR039538">
    <property type="entry name" value="BetI_C"/>
</dbReference>
<dbReference type="InterPro" id="IPR050109">
    <property type="entry name" value="HTH-type_TetR-like_transc_reg"/>
</dbReference>
<evidence type="ECO:0000313" key="8">
    <source>
        <dbReference type="Proteomes" id="UP000295560"/>
    </source>
</evidence>
<dbReference type="OrthoDB" id="9816296at2"/>
<name>A0A4R1I469_PSEEN</name>
<sequence length="197" mass="21390">MPRVVDHGQRRGEIAEALWRIAAREGLEAVSLSRVADEAGVSKGRVQHYFASRDELLAFTATLLYLRVDERIGTYLAEADRASPLTLVRAMLVGILPLDDEGRTDALVGSAFLVRAVGDPEMRESYRASNRMAVEGLTQKLVGAREKGELAAGVDPEHEASTLFLLARGLTESLLLGEHTPESALAVVDRELARISA</sequence>
<organism evidence="7 8">
    <name type="scientific">Pseudonocardia endophytica</name>
    <dbReference type="NCBI Taxonomy" id="401976"/>
    <lineage>
        <taxon>Bacteria</taxon>
        <taxon>Bacillati</taxon>
        <taxon>Actinomycetota</taxon>
        <taxon>Actinomycetes</taxon>
        <taxon>Pseudonocardiales</taxon>
        <taxon>Pseudonocardiaceae</taxon>
        <taxon>Pseudonocardia</taxon>
    </lineage>
</organism>
<protein>
    <submittedName>
        <fullName evidence="7">TetR family transcriptional regulator</fullName>
    </submittedName>
</protein>
<dbReference type="Pfam" id="PF00440">
    <property type="entry name" value="TetR_N"/>
    <property type="match status" value="1"/>
</dbReference>
<feature type="domain" description="HTH tetR-type" evidence="6">
    <location>
        <begin position="8"/>
        <end position="68"/>
    </location>
</feature>
<dbReference type="GO" id="GO:0003700">
    <property type="term" value="F:DNA-binding transcription factor activity"/>
    <property type="evidence" value="ECO:0007669"/>
    <property type="project" value="TreeGrafter"/>
</dbReference>
<evidence type="ECO:0000259" key="6">
    <source>
        <dbReference type="PROSITE" id="PS50977"/>
    </source>
</evidence>
<dbReference type="Pfam" id="PF13977">
    <property type="entry name" value="TetR_C_6"/>
    <property type="match status" value="1"/>
</dbReference>
<dbReference type="SUPFAM" id="SSF46689">
    <property type="entry name" value="Homeodomain-like"/>
    <property type="match status" value="1"/>
</dbReference>
<keyword evidence="8" id="KW-1185">Reference proteome</keyword>
<dbReference type="PRINTS" id="PR00455">
    <property type="entry name" value="HTHTETR"/>
</dbReference>
<dbReference type="RefSeq" id="WP_132425936.1">
    <property type="nucleotide sequence ID" value="NZ_SMFZ01000001.1"/>
</dbReference>
<dbReference type="InterPro" id="IPR009057">
    <property type="entry name" value="Homeodomain-like_sf"/>
</dbReference>
<dbReference type="PROSITE" id="PS50977">
    <property type="entry name" value="HTH_TETR_2"/>
    <property type="match status" value="1"/>
</dbReference>